<proteinExistence type="predicted"/>
<accession>A0A974SRL0</accession>
<sequence>MPKKPRHTAASGPRLRVLLGASIAIGPGKAELLEAIGRSGSISAAAREMGMSYRRAWLLVEAVNAAFAEPVVATATGGSGGGGAQLTAFGAEVVARYRRMENLAERAVAEEFAEFRKLLAPSVD</sequence>
<keyword evidence="2" id="KW-1185">Reference proteome</keyword>
<dbReference type="InterPro" id="IPR051815">
    <property type="entry name" value="Molybdate_resp_trans_reg"/>
</dbReference>
<gene>
    <name evidence="1" type="ORF">IWH25_07780</name>
</gene>
<dbReference type="InterPro" id="IPR036390">
    <property type="entry name" value="WH_DNA-bd_sf"/>
</dbReference>
<dbReference type="Proteomes" id="UP000663444">
    <property type="component" value="Chromosome"/>
</dbReference>
<organism evidence="1 2">
    <name type="scientific">Azospira restricta</name>
    <dbReference type="NCBI Taxonomy" id="404405"/>
    <lineage>
        <taxon>Bacteria</taxon>
        <taxon>Pseudomonadati</taxon>
        <taxon>Pseudomonadota</taxon>
        <taxon>Betaproteobacteria</taxon>
        <taxon>Rhodocyclales</taxon>
        <taxon>Rhodocyclaceae</taxon>
        <taxon>Azospira</taxon>
    </lineage>
</organism>
<dbReference type="KEGG" id="ares:IWH25_07780"/>
<dbReference type="Gene3D" id="1.10.10.10">
    <property type="entry name" value="Winged helix-like DNA-binding domain superfamily/Winged helix DNA-binding domain"/>
    <property type="match status" value="1"/>
</dbReference>
<reference evidence="1" key="1">
    <citation type="submission" date="2020-11" db="EMBL/GenBank/DDBJ databases">
        <title>Azospira restricta DSM 18626 genome sequence.</title>
        <authorList>
            <person name="Moe W.M."/>
        </authorList>
    </citation>
    <scope>NUCLEOTIDE SEQUENCE</scope>
    <source>
        <strain evidence="1">DSM 18626</strain>
    </source>
</reference>
<dbReference type="EMBL" id="CP064781">
    <property type="protein sequence ID" value="QRJ65221.1"/>
    <property type="molecule type" value="Genomic_DNA"/>
</dbReference>
<evidence type="ECO:0000313" key="2">
    <source>
        <dbReference type="Proteomes" id="UP000663444"/>
    </source>
</evidence>
<dbReference type="InterPro" id="IPR036388">
    <property type="entry name" value="WH-like_DNA-bd_sf"/>
</dbReference>
<evidence type="ECO:0000313" key="1">
    <source>
        <dbReference type="EMBL" id="QRJ65221.1"/>
    </source>
</evidence>
<name>A0A974SRL0_9RHOO</name>
<dbReference type="SUPFAM" id="SSF46785">
    <property type="entry name" value="Winged helix' DNA-binding domain"/>
    <property type="match status" value="1"/>
</dbReference>
<protein>
    <submittedName>
        <fullName evidence="1">LysR family transcriptional regulator</fullName>
    </submittedName>
</protein>
<dbReference type="PANTHER" id="PTHR30432:SF1">
    <property type="entry name" value="DNA-BINDING TRANSCRIPTIONAL DUAL REGULATOR MODE"/>
    <property type="match status" value="1"/>
</dbReference>
<dbReference type="AlphaFoldDB" id="A0A974SRL0"/>
<dbReference type="RefSeq" id="WP_203388746.1">
    <property type="nucleotide sequence ID" value="NZ_CP064781.1"/>
</dbReference>
<dbReference type="PANTHER" id="PTHR30432">
    <property type="entry name" value="TRANSCRIPTIONAL REGULATOR MODE"/>
    <property type="match status" value="1"/>
</dbReference>